<dbReference type="Proteomes" id="UP001144313">
    <property type="component" value="Unassembled WGS sequence"/>
</dbReference>
<comment type="caution">
    <text evidence="2">The sequence shown here is derived from an EMBL/GenBank/DDBJ whole genome shotgun (WGS) entry which is preliminary data.</text>
</comment>
<gene>
    <name evidence="2" type="ORF">GALLR39Z86_05670</name>
</gene>
<keyword evidence="3" id="KW-1185">Reference proteome</keyword>
<evidence type="ECO:0000313" key="2">
    <source>
        <dbReference type="EMBL" id="GLI40717.1"/>
    </source>
</evidence>
<proteinExistence type="predicted"/>
<evidence type="ECO:0000256" key="1">
    <source>
        <dbReference type="SAM" id="MobiDB-lite"/>
    </source>
</evidence>
<organism evidence="2 3">
    <name type="scientific">Glycomyces algeriensis</name>
    <dbReference type="NCBI Taxonomy" id="256037"/>
    <lineage>
        <taxon>Bacteria</taxon>
        <taxon>Bacillati</taxon>
        <taxon>Actinomycetota</taxon>
        <taxon>Actinomycetes</taxon>
        <taxon>Glycomycetales</taxon>
        <taxon>Glycomycetaceae</taxon>
        <taxon>Glycomyces</taxon>
    </lineage>
</organism>
<dbReference type="SUPFAM" id="SSF53850">
    <property type="entry name" value="Periplasmic binding protein-like II"/>
    <property type="match status" value="1"/>
</dbReference>
<dbReference type="Gene3D" id="3.40.190.10">
    <property type="entry name" value="Periplasmic binding protein-like II"/>
    <property type="match status" value="2"/>
</dbReference>
<reference evidence="2" key="1">
    <citation type="submission" date="2022-12" db="EMBL/GenBank/DDBJ databases">
        <title>Reference genome sequencing for broad-spectrum identification of bacterial and archaeal isolates by mass spectrometry.</title>
        <authorList>
            <person name="Sekiguchi Y."/>
            <person name="Tourlousse D.M."/>
        </authorList>
    </citation>
    <scope>NUCLEOTIDE SEQUENCE</scope>
    <source>
        <strain evidence="2">LLR39Z86</strain>
    </source>
</reference>
<keyword evidence="2" id="KW-0449">Lipoprotein</keyword>
<dbReference type="EMBL" id="BSDT01000001">
    <property type="protein sequence ID" value="GLI40717.1"/>
    <property type="molecule type" value="Genomic_DNA"/>
</dbReference>
<sequence length="584" mass="64029">MAWPVRAHPHPQLKDEDDMPTPSDGSLFRRRSLLKAAGIGTAGAAGFPLLSACAEVSGGEGNVQEVDQTLDILPTYKEWPLPIEPDLVGEPPNHPSGYLAYPNPPAKAIANPPSNSGSYQVYVPNWGPALAKDDPYLLAMQEATGGTKIEFVQSDGEAFAEASTQWIQAEEFGDAIFMFGWMTNSHAGFNETVVNRFADISDIVSGDIAERWPLLAGRGDNAWADSVWSSDPEDPVGSAGIYGVPWGLLGGPSNAFFHRADLLAEGGFAVPTTVEELLETARAWSDDKAGRWAIGGTDYISKAWFRLEATGWLWDGSGLVHNYERSEFKEWVEFQRTLTDEKLRHPSVGSADFDGKTLHRTGEILFDQDGWSRWWQMTQEVRATGENPAFELGPVGALTFQGREPMYHSAWGVGGWLFFRKDLGEDAIAELLDVSNYVAAPYGTKEYETVQFGFEGQQFEYDADGRPALTEAGVRGFQDSLSYTAMSGTTEYLLEGPADVIEARFAFDEAILPYLDTNPFAGLRLTSPESGTNAGSVFDEKVNDIIYGRAELSELDGAVATWKSEGGDEAREFYEKAYKQLHGE</sequence>
<protein>
    <submittedName>
        <fullName evidence="2">Lipoprotein</fullName>
    </submittedName>
</protein>
<feature type="region of interest" description="Disordered" evidence="1">
    <location>
        <begin position="1"/>
        <end position="26"/>
    </location>
</feature>
<dbReference type="AlphaFoldDB" id="A0A9W6G5G1"/>
<accession>A0A9W6G5G1</accession>
<evidence type="ECO:0000313" key="3">
    <source>
        <dbReference type="Proteomes" id="UP001144313"/>
    </source>
</evidence>
<name>A0A9W6G5G1_9ACTN</name>